<dbReference type="AlphaFoldDB" id="B8MVE6"/>
<dbReference type="GeneID" id="8103274"/>
<gene>
    <name evidence="1" type="ORF">TSTA_007450</name>
</gene>
<dbReference type="Proteomes" id="UP000001745">
    <property type="component" value="Unassembled WGS sequence"/>
</dbReference>
<reference evidence="2" key="1">
    <citation type="journal article" date="2015" name="Genome Announc.">
        <title>Genome sequence of the AIDS-associated pathogen Penicillium marneffei (ATCC18224) and its near taxonomic relative Talaromyces stipitatus (ATCC10500).</title>
        <authorList>
            <person name="Nierman W.C."/>
            <person name="Fedorova-Abrams N.D."/>
            <person name="Andrianopoulos A."/>
        </authorList>
    </citation>
    <scope>NUCLEOTIDE SEQUENCE [LARGE SCALE GENOMIC DNA]</scope>
    <source>
        <strain evidence="2">ATCC 10500 / CBS 375.48 / QM 6759 / NRRL 1006</strain>
    </source>
</reference>
<sequence>MDFHARISSPQAIVLVQGVSLGPMKLPSDHIAQVAHIIYSDGGSKVSSDRDFIYQHPCVARLAKAVREGFQTQAAASMDSSLLERFIDTYSQQRQQQPNVYGDSDIATVLLTGGTGSLG</sequence>
<keyword evidence="2" id="KW-1185">Reference proteome</keyword>
<evidence type="ECO:0000313" key="2">
    <source>
        <dbReference type="Proteomes" id="UP000001745"/>
    </source>
</evidence>
<proteinExistence type="predicted"/>
<protein>
    <submittedName>
        <fullName evidence="1">Uncharacterized protein</fullName>
    </submittedName>
</protein>
<dbReference type="RefSeq" id="XP_002488771.1">
    <property type="nucleotide sequence ID" value="XM_002488726.1"/>
</dbReference>
<organism evidence="1 2">
    <name type="scientific">Talaromyces stipitatus (strain ATCC 10500 / CBS 375.48 / QM 6759 / NRRL 1006)</name>
    <name type="common">Penicillium stipitatum</name>
    <dbReference type="NCBI Taxonomy" id="441959"/>
    <lineage>
        <taxon>Eukaryota</taxon>
        <taxon>Fungi</taxon>
        <taxon>Dikarya</taxon>
        <taxon>Ascomycota</taxon>
        <taxon>Pezizomycotina</taxon>
        <taxon>Eurotiomycetes</taxon>
        <taxon>Eurotiomycetidae</taxon>
        <taxon>Eurotiales</taxon>
        <taxon>Trichocomaceae</taxon>
        <taxon>Talaromyces</taxon>
        <taxon>Talaromyces sect. Talaromyces</taxon>
    </lineage>
</organism>
<dbReference type="InParanoid" id="B8MVE6"/>
<dbReference type="VEuPathDB" id="FungiDB:TSTA_007450"/>
<dbReference type="EMBL" id="EQ962663">
    <property type="protein sequence ID" value="EED11455.1"/>
    <property type="molecule type" value="Genomic_DNA"/>
</dbReference>
<evidence type="ECO:0000313" key="1">
    <source>
        <dbReference type="EMBL" id="EED11455.1"/>
    </source>
</evidence>
<name>B8MVE6_TALSN</name>
<dbReference type="HOGENOM" id="CLU_2063047_0_0_1"/>
<accession>B8MVE6</accession>